<dbReference type="PANTHER" id="PTHR38459:SF1">
    <property type="entry name" value="PROPHAGE BACTOPRENOL-LINKED GLUCOSE TRANSLOCASE HOMOLOG"/>
    <property type="match status" value="1"/>
</dbReference>
<evidence type="ECO:0000256" key="3">
    <source>
        <dbReference type="ARBA" id="ARBA00022692"/>
    </source>
</evidence>
<feature type="transmembrane region" description="Helical" evidence="6">
    <location>
        <begin position="142"/>
        <end position="163"/>
    </location>
</feature>
<dbReference type="EMBL" id="LCOK01000029">
    <property type="protein sequence ID" value="KKU76212.1"/>
    <property type="molecule type" value="Genomic_DNA"/>
</dbReference>
<sequence>MKFTKKDLFFSLATGFITGFSAWRIFSFLKVPELYGWSFAWLIILVPVLWILGVNLGYFLGKWLPFFNQFGRFAAVGFTNAAVDFDVLNILIFLTGISAGIFYPVFKSVSFVAAVSLSYLWNKYWVFGAGQKQASGMEVVKFFTVSMFSLAINAGTASLIVNFMPPIYNLEPEAWANAGAVAGAAVALLFNFSGLKLIVFKK</sequence>
<evidence type="ECO:0000256" key="6">
    <source>
        <dbReference type="SAM" id="Phobius"/>
    </source>
</evidence>
<accession>A0A0G1T3A2</accession>
<evidence type="ECO:0000256" key="4">
    <source>
        <dbReference type="ARBA" id="ARBA00022989"/>
    </source>
</evidence>
<comment type="subcellular location">
    <subcellularLocation>
        <location evidence="1">Membrane</location>
        <topology evidence="1">Multi-pass membrane protein</topology>
    </subcellularLocation>
</comment>
<evidence type="ECO:0000256" key="1">
    <source>
        <dbReference type="ARBA" id="ARBA00004141"/>
    </source>
</evidence>
<comment type="caution">
    <text evidence="8">The sequence shown here is derived from an EMBL/GenBank/DDBJ whole genome shotgun (WGS) entry which is preliminary data.</text>
</comment>
<dbReference type="PANTHER" id="PTHR38459">
    <property type="entry name" value="PROPHAGE BACTOPRENOL-LINKED GLUCOSE TRANSLOCASE HOMOLOG"/>
    <property type="match status" value="1"/>
</dbReference>
<feature type="transmembrane region" description="Helical" evidence="6">
    <location>
        <begin position="73"/>
        <end position="95"/>
    </location>
</feature>
<dbReference type="GO" id="GO:0005886">
    <property type="term" value="C:plasma membrane"/>
    <property type="evidence" value="ECO:0007669"/>
    <property type="project" value="TreeGrafter"/>
</dbReference>
<dbReference type="AlphaFoldDB" id="A0A0G1T3A2"/>
<feature type="transmembrane region" description="Helical" evidence="6">
    <location>
        <begin position="101"/>
        <end position="121"/>
    </location>
</feature>
<keyword evidence="5 6" id="KW-0472">Membrane</keyword>
<evidence type="ECO:0000256" key="2">
    <source>
        <dbReference type="ARBA" id="ARBA00009399"/>
    </source>
</evidence>
<dbReference type="InterPro" id="IPR007267">
    <property type="entry name" value="GtrA_DPMS_TM"/>
</dbReference>
<feature type="transmembrane region" description="Helical" evidence="6">
    <location>
        <begin position="175"/>
        <end position="199"/>
    </location>
</feature>
<dbReference type="Pfam" id="PF04138">
    <property type="entry name" value="GtrA_DPMS_TM"/>
    <property type="match status" value="1"/>
</dbReference>
<gene>
    <name evidence="8" type="ORF">UY02_C0029G0010</name>
</gene>
<name>A0A0G1T3A2_9BACT</name>
<feature type="transmembrane region" description="Helical" evidence="6">
    <location>
        <begin position="38"/>
        <end position="61"/>
    </location>
</feature>
<keyword evidence="8" id="KW-0808">Transferase</keyword>
<proteinExistence type="inferred from homology"/>
<dbReference type="Proteomes" id="UP000034682">
    <property type="component" value="Unassembled WGS sequence"/>
</dbReference>
<dbReference type="GO" id="GO:0000271">
    <property type="term" value="P:polysaccharide biosynthetic process"/>
    <property type="evidence" value="ECO:0007669"/>
    <property type="project" value="InterPro"/>
</dbReference>
<evidence type="ECO:0000313" key="8">
    <source>
        <dbReference type="EMBL" id="KKU76212.1"/>
    </source>
</evidence>
<evidence type="ECO:0000256" key="5">
    <source>
        <dbReference type="ARBA" id="ARBA00023136"/>
    </source>
</evidence>
<keyword evidence="4 6" id="KW-1133">Transmembrane helix</keyword>
<dbReference type="GO" id="GO:0016740">
    <property type="term" value="F:transferase activity"/>
    <property type="evidence" value="ECO:0007669"/>
    <property type="project" value="UniProtKB-KW"/>
</dbReference>
<evidence type="ECO:0000313" key="9">
    <source>
        <dbReference type="Proteomes" id="UP000034682"/>
    </source>
</evidence>
<dbReference type="InterPro" id="IPR051401">
    <property type="entry name" value="GtrA_CellWall_Glycosyl"/>
</dbReference>
<keyword evidence="3 6" id="KW-0812">Transmembrane</keyword>
<protein>
    <submittedName>
        <fullName evidence="8">Glycosyl transferase family 2</fullName>
    </submittedName>
</protein>
<evidence type="ECO:0000259" key="7">
    <source>
        <dbReference type="Pfam" id="PF04138"/>
    </source>
</evidence>
<feature type="transmembrane region" description="Helical" evidence="6">
    <location>
        <begin position="7"/>
        <end position="26"/>
    </location>
</feature>
<feature type="domain" description="GtrA/DPMS transmembrane" evidence="7">
    <location>
        <begin position="72"/>
        <end position="200"/>
    </location>
</feature>
<reference evidence="8 9" key="1">
    <citation type="journal article" date="2015" name="Nature">
        <title>rRNA introns, odd ribosomes, and small enigmatic genomes across a large radiation of phyla.</title>
        <authorList>
            <person name="Brown C.T."/>
            <person name="Hug L.A."/>
            <person name="Thomas B.C."/>
            <person name="Sharon I."/>
            <person name="Castelle C.J."/>
            <person name="Singh A."/>
            <person name="Wilkins M.J."/>
            <person name="Williams K.H."/>
            <person name="Banfield J.F."/>
        </authorList>
    </citation>
    <scope>NUCLEOTIDE SEQUENCE [LARGE SCALE GENOMIC DNA]</scope>
</reference>
<organism evidence="8 9">
    <name type="scientific">Candidatus Giovannonibacteria bacterium GW2011_GWB1_47_6b</name>
    <dbReference type="NCBI Taxonomy" id="1618655"/>
    <lineage>
        <taxon>Bacteria</taxon>
        <taxon>Candidatus Giovannoniibacteriota</taxon>
    </lineage>
</organism>
<comment type="similarity">
    <text evidence="2">Belongs to the GtrA family.</text>
</comment>